<dbReference type="HOGENOM" id="CLU_063041_1_0_6"/>
<feature type="signal peptide" evidence="1">
    <location>
        <begin position="1"/>
        <end position="25"/>
    </location>
</feature>
<dbReference type="SUPFAM" id="SSF69917">
    <property type="entry name" value="OMPT-like"/>
    <property type="match status" value="1"/>
</dbReference>
<dbReference type="AlphaFoldDB" id="A0A0E1NVW2"/>
<sequence length="311" mass="34885" precursor="true">MNKEALAKKGAGALALLILSHPAVANNNTDTAGNVTVSTSLGLLNAESIESVYQSSEPNQKLSQLNWEANNTPIVKMDIAWDALPRLTLTAKGWSTLSSGQGVMDNYDWLTPQQTQWSDWSHHEKTNLNYANEIDINAKIWFLKQHNYRVGPILGYQENNQSWTAYGGNFNYNNGANIFTAPDGIVGVGYKQKFDMLYIGLAGSYRYQQLEFNALLKYSNWVNANAYDNHYNRKVSFKDSSKNSSYYSAVIDVGYYFTENTKLFVEAAWNQYSEGRGETQTLNYATGNVGSSKSGIEYQSQTLTVGFQYKF</sequence>
<dbReference type="PATRIC" id="fig|360102.15.peg.4005"/>
<organism evidence="2 3">
    <name type="scientific">Yersinia pestis bv. Antiqua (strain Antiqua)</name>
    <dbReference type="NCBI Taxonomy" id="360102"/>
    <lineage>
        <taxon>Bacteria</taxon>
        <taxon>Pseudomonadati</taxon>
        <taxon>Pseudomonadota</taxon>
        <taxon>Gammaproteobacteria</taxon>
        <taxon>Enterobacterales</taxon>
        <taxon>Yersiniaceae</taxon>
        <taxon>Yersinia</taxon>
    </lineage>
</organism>
<name>A0A0E1NVW2_YERPA</name>
<dbReference type="RefSeq" id="WP_002208867.1">
    <property type="nucleotide sequence ID" value="NC_008150.1"/>
</dbReference>
<keyword evidence="1" id="KW-0732">Signal</keyword>
<dbReference type="GO" id="GO:0006508">
    <property type="term" value="P:proteolysis"/>
    <property type="evidence" value="ECO:0007669"/>
    <property type="project" value="UniProtKB-KW"/>
</dbReference>
<dbReference type="InterPro" id="IPR020080">
    <property type="entry name" value="OM_adhesin/peptidase_omptin"/>
</dbReference>
<dbReference type="NCBIfam" id="NF008225">
    <property type="entry name" value="PRK10993.1-5"/>
    <property type="match status" value="1"/>
</dbReference>
<dbReference type="GeneID" id="57977369"/>
<dbReference type="GO" id="GO:0004190">
    <property type="term" value="F:aspartic-type endopeptidase activity"/>
    <property type="evidence" value="ECO:0007669"/>
    <property type="project" value="InterPro"/>
</dbReference>
<feature type="chain" id="PRO_5007399670" evidence="1">
    <location>
        <begin position="26"/>
        <end position="311"/>
    </location>
</feature>
<dbReference type="EMBL" id="CP000308">
    <property type="protein sequence ID" value="ABG12912.1"/>
    <property type="molecule type" value="Genomic_DNA"/>
</dbReference>
<dbReference type="PIRSF" id="PIRSF001522">
    <property type="entry name" value="Peptidase_A26"/>
    <property type="match status" value="1"/>
</dbReference>
<gene>
    <name evidence="2" type="ordered locus">YPA_0944</name>
</gene>
<evidence type="ECO:0000313" key="2">
    <source>
        <dbReference type="EMBL" id="ABG12912.1"/>
    </source>
</evidence>
<reference evidence="2 3" key="1">
    <citation type="journal article" date="2006" name="J. Bacteriol.">
        <title>Complete genome sequence of Yersinia pestis strains Antiqua and Nepal516: evidence of gene reduction in an emerging pathogen.</title>
        <authorList>
            <person name="Chain P.S."/>
            <person name="Hu P."/>
            <person name="Malfatti S.A."/>
            <person name="Radnedge L."/>
            <person name="Larimer F."/>
            <person name="Vergez L.M."/>
            <person name="Worsham P."/>
            <person name="Chu M.C."/>
            <person name="Andersen G.L."/>
        </authorList>
    </citation>
    <scope>NUCLEOTIDE SEQUENCE [LARGE SCALE GENOMIC DNA]</scope>
    <source>
        <strain evidence="2 3">Antiqua</strain>
    </source>
</reference>
<accession>A0A0E1NVW2</accession>
<dbReference type="Gene3D" id="2.40.128.90">
    <property type="entry name" value="OMPT-like"/>
    <property type="match status" value="1"/>
</dbReference>
<evidence type="ECO:0000256" key="1">
    <source>
        <dbReference type="SAM" id="SignalP"/>
    </source>
</evidence>
<dbReference type="Pfam" id="PF01278">
    <property type="entry name" value="Omptin"/>
    <property type="match status" value="1"/>
</dbReference>
<keyword evidence="2" id="KW-0645">Protease</keyword>
<dbReference type="SMR" id="A0A0E1NVW2"/>
<dbReference type="KEGG" id="ypa:YPA_0944"/>
<proteinExistence type="predicted"/>
<dbReference type="PRINTS" id="PR00482">
    <property type="entry name" value="OMPTIN"/>
</dbReference>
<dbReference type="InterPro" id="IPR000036">
    <property type="entry name" value="Peptidase_A26_omptin"/>
</dbReference>
<dbReference type="EC" id="3.4.23.48" evidence="2"/>
<protein>
    <submittedName>
        <fullName evidence="2">Putative outer membrane-associated protease</fullName>
        <ecNumber evidence="2">3.4.23.48</ecNumber>
    </submittedName>
</protein>
<dbReference type="InterPro" id="IPR053724">
    <property type="entry name" value="OMP_A26_sf"/>
</dbReference>
<keyword evidence="2" id="KW-0378">Hydrolase</keyword>
<evidence type="ECO:0000313" key="3">
    <source>
        <dbReference type="Proteomes" id="UP000001971"/>
    </source>
</evidence>
<dbReference type="GO" id="GO:0009279">
    <property type="term" value="C:cell outer membrane"/>
    <property type="evidence" value="ECO:0007669"/>
    <property type="project" value="InterPro"/>
</dbReference>
<dbReference type="Proteomes" id="UP000001971">
    <property type="component" value="Chromosome"/>
</dbReference>